<name>A0A7D5GP34_9EURY</name>
<dbReference type="InterPro" id="IPR023606">
    <property type="entry name" value="CoA-Trfase_III_dom_1_sf"/>
</dbReference>
<sequence>MVGEAEHPSEDAGPLDGVTVLDASRVLVGPFCTMQLGDLGAEVVKVERPGTGDQTRGWHPPRYGDAEESAYYMSVNRNKRSITLALDTAEGREAFRDLAAEADVLVENFRVGRMEKWGLGYADLREANPGLVYCALSGYGEWGPDRDRPAYDIMMQAEGGLMSITGVDGGEPVRVGVALADIGAGMYATQAILAALFEREFGDGTGQKVDVSLLDGQAAWMTYMATNYFATGDPPGRMGSKHPTIVPYRAFETADDYVVVAVASEPTWERFCRALDRPDLYADDRFEVNTDRVNNREALDAELEPWFAGRETAETLERLDAHDVPASGVNDMADVFSHPQVLARGMRASVSHPTAGEVEFPGSPMHLSRTPTTVRRHPPLLGEHTEEVLRDRGYSDEDLEDLYAAGALGDRFEGESFDGGAFDGEASDG</sequence>
<geneLocation type="plasmid" evidence="3 4">
    <name>unnamed1</name>
</geneLocation>
<dbReference type="GO" id="GO:0008410">
    <property type="term" value="F:CoA-transferase activity"/>
    <property type="evidence" value="ECO:0007669"/>
    <property type="project" value="TreeGrafter"/>
</dbReference>
<dbReference type="InterPro" id="IPR003673">
    <property type="entry name" value="CoA-Trfase_fam_III"/>
</dbReference>
<dbReference type="Pfam" id="PF02515">
    <property type="entry name" value="CoA_transf_3"/>
    <property type="match status" value="1"/>
</dbReference>
<feature type="region of interest" description="Disordered" evidence="2">
    <location>
        <begin position="354"/>
        <end position="378"/>
    </location>
</feature>
<keyword evidence="4" id="KW-1185">Reference proteome</keyword>
<dbReference type="GeneID" id="56030976"/>
<dbReference type="PANTHER" id="PTHR48207:SF3">
    <property type="entry name" value="SUCCINATE--HYDROXYMETHYLGLUTARATE COA-TRANSFERASE"/>
    <property type="match status" value="1"/>
</dbReference>
<protein>
    <submittedName>
        <fullName evidence="3">CoA transferase</fullName>
    </submittedName>
</protein>
<dbReference type="KEGG" id="halg:HUG10_19045"/>
<evidence type="ECO:0000256" key="2">
    <source>
        <dbReference type="SAM" id="MobiDB-lite"/>
    </source>
</evidence>
<dbReference type="EMBL" id="CP058530">
    <property type="protein sequence ID" value="QLG29704.1"/>
    <property type="molecule type" value="Genomic_DNA"/>
</dbReference>
<dbReference type="Proteomes" id="UP000509750">
    <property type="component" value="Plasmid unnamed1"/>
</dbReference>
<accession>A0A7D5GP34</accession>
<evidence type="ECO:0000313" key="3">
    <source>
        <dbReference type="EMBL" id="QLG29704.1"/>
    </source>
</evidence>
<dbReference type="Gene3D" id="3.30.1540.10">
    <property type="entry name" value="formyl-coa transferase, domain 3"/>
    <property type="match status" value="1"/>
</dbReference>
<reference evidence="3 4" key="1">
    <citation type="submission" date="2020-07" db="EMBL/GenBank/DDBJ databases">
        <title>Gai3-2, isolated from salt lake.</title>
        <authorList>
            <person name="Cui H."/>
            <person name="Shi X."/>
        </authorList>
    </citation>
    <scope>NUCLEOTIDE SEQUENCE [LARGE SCALE GENOMIC DNA]</scope>
    <source>
        <strain evidence="3 4">Gai3-2</strain>
        <plasmid evidence="3 4">unnamed1</plasmid>
    </source>
</reference>
<dbReference type="InterPro" id="IPR050483">
    <property type="entry name" value="CoA-transferase_III_domain"/>
</dbReference>
<proteinExistence type="predicted"/>
<keyword evidence="3" id="KW-0614">Plasmid</keyword>
<dbReference type="PANTHER" id="PTHR48207">
    <property type="entry name" value="SUCCINATE--HYDROXYMETHYLGLUTARATE COA-TRANSFERASE"/>
    <property type="match status" value="1"/>
</dbReference>
<dbReference type="RefSeq" id="WP_179171278.1">
    <property type="nucleotide sequence ID" value="NZ_CP058530.1"/>
</dbReference>
<dbReference type="OrthoDB" id="28444at2157"/>
<dbReference type="SUPFAM" id="SSF89796">
    <property type="entry name" value="CoA-transferase family III (CaiB/BaiF)"/>
    <property type="match status" value="1"/>
</dbReference>
<dbReference type="AlphaFoldDB" id="A0A7D5GP34"/>
<keyword evidence="1 3" id="KW-0808">Transferase</keyword>
<evidence type="ECO:0000313" key="4">
    <source>
        <dbReference type="Proteomes" id="UP000509750"/>
    </source>
</evidence>
<dbReference type="Gene3D" id="3.40.50.10540">
    <property type="entry name" value="Crotonobetainyl-coa:carnitine coa-transferase, domain 1"/>
    <property type="match status" value="1"/>
</dbReference>
<evidence type="ECO:0000256" key="1">
    <source>
        <dbReference type="ARBA" id="ARBA00022679"/>
    </source>
</evidence>
<organism evidence="3 4">
    <name type="scientific">Halorarum halophilum</name>
    <dbReference type="NCBI Taxonomy" id="2743090"/>
    <lineage>
        <taxon>Archaea</taxon>
        <taxon>Methanobacteriati</taxon>
        <taxon>Methanobacteriota</taxon>
        <taxon>Stenosarchaea group</taxon>
        <taxon>Halobacteria</taxon>
        <taxon>Halobacteriales</taxon>
        <taxon>Haloferacaceae</taxon>
        <taxon>Halorarum</taxon>
    </lineage>
</organism>
<dbReference type="InterPro" id="IPR044855">
    <property type="entry name" value="CoA-Trfase_III_dom3_sf"/>
</dbReference>
<gene>
    <name evidence="3" type="ORF">HUG10_19045</name>
</gene>